<name>A0ABM1N4M5_NICVS</name>
<dbReference type="RefSeq" id="XP_017781775.1">
    <property type="nucleotide sequence ID" value="XM_017926286.1"/>
</dbReference>
<comment type="similarity">
    <text evidence="1">Belongs to the FGGY kinase family.</text>
</comment>
<dbReference type="Gene3D" id="3.30.420.40">
    <property type="match status" value="2"/>
</dbReference>
<dbReference type="Proteomes" id="UP000695000">
    <property type="component" value="Unplaced"/>
</dbReference>
<dbReference type="SUPFAM" id="SSF53067">
    <property type="entry name" value="Actin-like ATPase domain"/>
    <property type="match status" value="2"/>
</dbReference>
<keyword evidence="6" id="KW-1185">Reference proteome</keyword>
<proteinExistence type="inferred from homology"/>
<feature type="region of interest" description="Disordered" evidence="4">
    <location>
        <begin position="40"/>
        <end position="60"/>
    </location>
</feature>
<evidence type="ECO:0000256" key="1">
    <source>
        <dbReference type="ARBA" id="ARBA00009156"/>
    </source>
</evidence>
<feature type="domain" description="Carbohydrate kinase FGGY N-terminal" evidence="5">
    <location>
        <begin position="13"/>
        <end position="101"/>
    </location>
</feature>
<feature type="compositionally biased region" description="Polar residues" evidence="4">
    <location>
        <begin position="44"/>
        <end position="60"/>
    </location>
</feature>
<keyword evidence="3" id="KW-0418">Kinase</keyword>
<evidence type="ECO:0000256" key="2">
    <source>
        <dbReference type="ARBA" id="ARBA00022679"/>
    </source>
</evidence>
<protein>
    <submittedName>
        <fullName evidence="7">Sedoheptulokinase-like isoform X1</fullName>
    </submittedName>
</protein>
<organism evidence="6 7">
    <name type="scientific">Nicrophorus vespilloides</name>
    <name type="common">Boreal carrion beetle</name>
    <dbReference type="NCBI Taxonomy" id="110193"/>
    <lineage>
        <taxon>Eukaryota</taxon>
        <taxon>Metazoa</taxon>
        <taxon>Ecdysozoa</taxon>
        <taxon>Arthropoda</taxon>
        <taxon>Hexapoda</taxon>
        <taxon>Insecta</taxon>
        <taxon>Pterygota</taxon>
        <taxon>Neoptera</taxon>
        <taxon>Endopterygota</taxon>
        <taxon>Coleoptera</taxon>
        <taxon>Polyphaga</taxon>
        <taxon>Staphyliniformia</taxon>
        <taxon>Silphidae</taxon>
        <taxon>Nicrophorinae</taxon>
        <taxon>Nicrophorus</taxon>
    </lineage>
</organism>
<dbReference type="PANTHER" id="PTHR10196">
    <property type="entry name" value="SUGAR KINASE"/>
    <property type="match status" value="1"/>
</dbReference>
<evidence type="ECO:0000256" key="4">
    <source>
        <dbReference type="SAM" id="MobiDB-lite"/>
    </source>
</evidence>
<evidence type="ECO:0000313" key="7">
    <source>
        <dbReference type="RefSeq" id="XP_017781775.1"/>
    </source>
</evidence>
<evidence type="ECO:0000313" key="6">
    <source>
        <dbReference type="Proteomes" id="UP000695000"/>
    </source>
</evidence>
<dbReference type="InterPro" id="IPR018484">
    <property type="entry name" value="FGGY_N"/>
</dbReference>
<accession>A0ABM1N4M5</accession>
<reference evidence="7" key="1">
    <citation type="submission" date="2025-08" db="UniProtKB">
        <authorList>
            <consortium name="RefSeq"/>
        </authorList>
    </citation>
    <scope>IDENTIFICATION</scope>
    <source>
        <tissue evidence="7">Whole Larva</tissue>
    </source>
</reference>
<sequence length="476" mass="52037">MQFQIVAMASKNLILGVDLGTTSVKVVIVNVDTNEIVGKHSKDTQSNVPSDQGTDGNKQNVPKIISALNTCVAKLNKDMLRQVKKIGICGQMHGVMLWRNEADAKPWERVERDGSLIRYDVVQEKVSALYTWQDNRCDAEFIASLPKARSHLPAYSGYGITTLFWMAKHKPDKLAKYNCAGTIQDFAVAILGNLDKPVMSTQSAASWGYFDCKDHEWNLDSLKSGGFPIEFLPKLAKSGSIVTALTDDWHTIPKGTPIGVAMGDLQCSVLATIENPLDAVLNVSTSAQLAFVAQDFTPTNDEPIVRPIEYFPYFDGKFLAVAASLNGGNALATFVKMIQQWCMELGFPVPQSKVWEKLLDLAINDNAVSELQIQPTLLGERFLPESNCCVNNINIGNLGLGQVFRSLCRGLLQNLHSMMPKDILIKANISRIVGNGSGLSRNKVLQTEVQQLYELPLVFTSGGDAAKGAAMAVKDS</sequence>
<keyword evidence="2" id="KW-0808">Transferase</keyword>
<dbReference type="CDD" id="cd07777">
    <property type="entry name" value="ASKHA_NBD_FGGY_SHK"/>
    <property type="match status" value="1"/>
</dbReference>
<evidence type="ECO:0000259" key="5">
    <source>
        <dbReference type="Pfam" id="PF00370"/>
    </source>
</evidence>
<feature type="domain" description="Carbohydrate kinase FGGY N-terminal" evidence="5">
    <location>
        <begin position="124"/>
        <end position="270"/>
    </location>
</feature>
<dbReference type="PANTHER" id="PTHR10196:SF67">
    <property type="entry name" value="SEDOHEPTULOKINASE"/>
    <property type="match status" value="1"/>
</dbReference>
<dbReference type="InterPro" id="IPR043129">
    <property type="entry name" value="ATPase_NBD"/>
</dbReference>
<evidence type="ECO:0000256" key="3">
    <source>
        <dbReference type="ARBA" id="ARBA00022777"/>
    </source>
</evidence>
<dbReference type="Pfam" id="PF00370">
    <property type="entry name" value="FGGY_N"/>
    <property type="match status" value="2"/>
</dbReference>
<dbReference type="GeneID" id="108566426"/>
<gene>
    <name evidence="7" type="primary">LOC108566426</name>
</gene>